<feature type="transmembrane region" description="Helical" evidence="1">
    <location>
        <begin position="207"/>
        <end position="227"/>
    </location>
</feature>
<sequence length="386" mass="40841">MTPRRALTLTGEAAVVLVVVALAAGQVLGYPVLLGYVETGSMSPTMEPGDGFVSVPAPLAGDAEEGDVVVFRAQELHGGGLTTHRVVGETDRGFVTRGDANPFTDQDGDEPPVKRGQIVAHALQVNGEAVVIPSLGTGVTAIQDAFSNAQRRLAAATGSRSLLGTQGLTYILFGLSVLLYVVDLLLDDGPGRDRSRSRDRESGVSPGLVVAALAAVLVVSATAAMVVPASTEQFGVVSAEFSSENPTVIRQGASSTFDYGVANGGFVPVVSYLEPASEGVAVEPNRLRVGSRGEATARLTLSAPDDTGYYRRYVTEHRYLLLLPAPLLDALYELHPWLPIVAVDSVLASVVAVLGLVFLRGRRVRVRRRESRHGRSLAGRLRRLLR</sequence>
<proteinExistence type="predicted"/>
<feature type="transmembrane region" description="Helical" evidence="1">
    <location>
        <begin position="337"/>
        <end position="359"/>
    </location>
</feature>
<feature type="transmembrane region" description="Helical" evidence="1">
    <location>
        <begin position="167"/>
        <end position="186"/>
    </location>
</feature>
<dbReference type="GO" id="GO:0004252">
    <property type="term" value="F:serine-type endopeptidase activity"/>
    <property type="evidence" value="ECO:0007669"/>
    <property type="project" value="InterPro"/>
</dbReference>
<accession>A0A1I0PUQ1</accession>
<gene>
    <name evidence="2" type="ORF">SAMN04487945_1978</name>
</gene>
<dbReference type="EMBL" id="FOJA01000001">
    <property type="protein sequence ID" value="SEW18172.1"/>
    <property type="molecule type" value="Genomic_DNA"/>
</dbReference>
<keyword evidence="1" id="KW-0472">Membrane</keyword>
<dbReference type="OrthoDB" id="50404at2157"/>
<dbReference type="Proteomes" id="UP000198518">
    <property type="component" value="Unassembled WGS sequence"/>
</dbReference>
<dbReference type="InterPro" id="IPR036286">
    <property type="entry name" value="LexA/Signal_pep-like_sf"/>
</dbReference>
<evidence type="ECO:0000313" key="3">
    <source>
        <dbReference type="Proteomes" id="UP000198518"/>
    </source>
</evidence>
<keyword evidence="3" id="KW-1185">Reference proteome</keyword>
<dbReference type="STRING" id="355548.SAMN04487945_1978"/>
<dbReference type="AlphaFoldDB" id="A0A1I0PUQ1"/>
<protein>
    <submittedName>
        <fullName evidence="2">Signal peptidase, endoplasmic reticulum-type</fullName>
    </submittedName>
</protein>
<dbReference type="RefSeq" id="WP_089669229.1">
    <property type="nucleotide sequence ID" value="NZ_FOJA01000001.1"/>
</dbReference>
<keyword evidence="1" id="KW-0812">Transmembrane</keyword>
<dbReference type="SUPFAM" id="SSF51306">
    <property type="entry name" value="LexA/Signal peptidase"/>
    <property type="match status" value="1"/>
</dbReference>
<evidence type="ECO:0000313" key="2">
    <source>
        <dbReference type="EMBL" id="SEW18172.1"/>
    </source>
</evidence>
<evidence type="ECO:0000256" key="1">
    <source>
        <dbReference type="SAM" id="Phobius"/>
    </source>
</evidence>
<dbReference type="InterPro" id="IPR019533">
    <property type="entry name" value="Peptidase_S26"/>
</dbReference>
<dbReference type="CDD" id="cd06530">
    <property type="entry name" value="S26_SPase_I"/>
    <property type="match status" value="1"/>
</dbReference>
<keyword evidence="1" id="KW-1133">Transmembrane helix</keyword>
<dbReference type="GO" id="GO:0006465">
    <property type="term" value="P:signal peptide processing"/>
    <property type="evidence" value="ECO:0007669"/>
    <property type="project" value="InterPro"/>
</dbReference>
<organism evidence="2 3">
    <name type="scientific">Halobacterium jilantaiense</name>
    <dbReference type="NCBI Taxonomy" id="355548"/>
    <lineage>
        <taxon>Archaea</taxon>
        <taxon>Methanobacteriati</taxon>
        <taxon>Methanobacteriota</taxon>
        <taxon>Stenosarchaea group</taxon>
        <taxon>Halobacteria</taxon>
        <taxon>Halobacteriales</taxon>
        <taxon>Halobacteriaceae</taxon>
        <taxon>Halobacterium</taxon>
    </lineage>
</organism>
<reference evidence="2 3" key="1">
    <citation type="submission" date="2016-10" db="EMBL/GenBank/DDBJ databases">
        <authorList>
            <person name="de Groot N.N."/>
        </authorList>
    </citation>
    <scope>NUCLEOTIDE SEQUENCE [LARGE SCALE GENOMIC DNA]</scope>
    <source>
        <strain evidence="2 3">CGMCC 1.5337</strain>
    </source>
</reference>
<name>A0A1I0PUQ1_9EURY</name>